<keyword evidence="2" id="KW-0963">Cytoplasm</keyword>
<evidence type="ECO:0000259" key="9">
    <source>
        <dbReference type="Pfam" id="PF20833"/>
    </source>
</evidence>
<dbReference type="GO" id="GO:0016787">
    <property type="term" value="F:hydrolase activity"/>
    <property type="evidence" value="ECO:0007669"/>
    <property type="project" value="UniProtKB-KW"/>
</dbReference>
<keyword evidence="7" id="KW-0694">RNA-binding</keyword>
<comment type="cofactor">
    <cofactor evidence="1">
        <name>Mg(2+)</name>
        <dbReference type="ChEBI" id="CHEBI:18420"/>
    </cofactor>
</comment>
<evidence type="ECO:0000256" key="5">
    <source>
        <dbReference type="ARBA" id="ARBA00022801"/>
    </source>
</evidence>
<keyword evidence="3" id="KW-0540">Nuclease</keyword>
<evidence type="ECO:0000259" key="8">
    <source>
        <dbReference type="Pfam" id="PF10150"/>
    </source>
</evidence>
<dbReference type="Pfam" id="PF20833">
    <property type="entry name" value="RNase_E_G_Thio"/>
    <property type="match status" value="1"/>
</dbReference>
<dbReference type="GO" id="GO:0005737">
    <property type="term" value="C:cytoplasm"/>
    <property type="evidence" value="ECO:0007669"/>
    <property type="project" value="TreeGrafter"/>
</dbReference>
<evidence type="ECO:0000313" key="10">
    <source>
        <dbReference type="EMBL" id="MPM83782.1"/>
    </source>
</evidence>
<dbReference type="GO" id="GO:0006364">
    <property type="term" value="P:rRNA processing"/>
    <property type="evidence" value="ECO:0007669"/>
    <property type="project" value="TreeGrafter"/>
</dbReference>
<keyword evidence="4" id="KW-0479">Metal-binding</keyword>
<dbReference type="Gene3D" id="3.40.1260.20">
    <property type="entry name" value="Ribonuclease E, catalytic domain"/>
    <property type="match status" value="1"/>
</dbReference>
<name>A0A645D576_9ZZZZ</name>
<accession>A0A645D576</accession>
<keyword evidence="6" id="KW-0460">Magnesium</keyword>
<dbReference type="GO" id="GO:0004540">
    <property type="term" value="F:RNA nuclease activity"/>
    <property type="evidence" value="ECO:0007669"/>
    <property type="project" value="InterPro"/>
</dbReference>
<dbReference type="EMBL" id="VSSQ01032504">
    <property type="protein sequence ID" value="MPM83782.1"/>
    <property type="molecule type" value="Genomic_DNA"/>
</dbReference>
<dbReference type="AlphaFoldDB" id="A0A645D576"/>
<organism evidence="10">
    <name type="scientific">bioreactor metagenome</name>
    <dbReference type="NCBI Taxonomy" id="1076179"/>
    <lineage>
        <taxon>unclassified sequences</taxon>
        <taxon>metagenomes</taxon>
        <taxon>ecological metagenomes</taxon>
    </lineage>
</organism>
<evidence type="ECO:0000256" key="1">
    <source>
        <dbReference type="ARBA" id="ARBA00001946"/>
    </source>
</evidence>
<evidence type="ECO:0000256" key="6">
    <source>
        <dbReference type="ARBA" id="ARBA00022842"/>
    </source>
</evidence>
<dbReference type="PANTHER" id="PTHR30001:SF0">
    <property type="entry name" value="RIBONUCLEASE G"/>
    <property type="match status" value="1"/>
</dbReference>
<feature type="domain" description="RNA-binding protein AU-1/Ribonuclease E/G" evidence="8">
    <location>
        <begin position="3"/>
        <end position="235"/>
    </location>
</feature>
<dbReference type="InterPro" id="IPR048583">
    <property type="entry name" value="RNase_E_G_thioredoxin-like"/>
</dbReference>
<dbReference type="Pfam" id="PF10150">
    <property type="entry name" value="RNase_E_G"/>
    <property type="match status" value="1"/>
</dbReference>
<dbReference type="PANTHER" id="PTHR30001">
    <property type="entry name" value="RIBONUCLEASE"/>
    <property type="match status" value="1"/>
</dbReference>
<gene>
    <name evidence="10" type="primary">rng_17</name>
    <name evidence="10" type="ORF">SDC9_130851</name>
</gene>
<keyword evidence="5 10" id="KW-0378">Hydrolase</keyword>
<evidence type="ECO:0000256" key="7">
    <source>
        <dbReference type="ARBA" id="ARBA00022884"/>
    </source>
</evidence>
<reference evidence="10" key="1">
    <citation type="submission" date="2019-08" db="EMBL/GenBank/DDBJ databases">
        <authorList>
            <person name="Kucharzyk K."/>
            <person name="Murdoch R.W."/>
            <person name="Higgins S."/>
            <person name="Loffler F."/>
        </authorList>
    </citation>
    <scope>NUCLEOTIDE SEQUENCE</scope>
</reference>
<protein>
    <submittedName>
        <fullName evidence="10">Ribonuclease G</fullName>
        <ecNumber evidence="10">3.1.26.-</ecNumber>
    </submittedName>
</protein>
<evidence type="ECO:0000256" key="2">
    <source>
        <dbReference type="ARBA" id="ARBA00022490"/>
    </source>
</evidence>
<evidence type="ECO:0000256" key="4">
    <source>
        <dbReference type="ARBA" id="ARBA00022723"/>
    </source>
</evidence>
<proteinExistence type="predicted"/>
<dbReference type="EC" id="3.1.26.-" evidence="10"/>
<dbReference type="GO" id="GO:0003723">
    <property type="term" value="F:RNA binding"/>
    <property type="evidence" value="ECO:0007669"/>
    <property type="project" value="UniProtKB-KW"/>
</dbReference>
<dbReference type="InterPro" id="IPR019307">
    <property type="entry name" value="RNA-bd_AU-1/RNase_E/G"/>
</dbReference>
<dbReference type="GO" id="GO:0046872">
    <property type="term" value="F:metal ion binding"/>
    <property type="evidence" value="ECO:0007669"/>
    <property type="project" value="UniProtKB-KW"/>
</dbReference>
<sequence>MAAHKPEGLGFVVRTLAEGVPDELLLADIRQLLATWQVISARAQHGQAPLHLYRELDLSVRIVRDYLTEQVDKIILDDAVVYKRVCELLGDMGSSLPTKLVLHESKDDVFAYYQLNDQIAGISDRKVWLDCGGYLVIDYTEAMTVIDVNSGKFSGNVNLEDTVMQINRQAAAQIARQLRLRDIGGIIVVDFIDMHSEENQKEIIALLNSVLADDKMKPKVQDITVLNLVEITRKKARQNLSTVLYNTCPTCQGSGRVQSPETISVEIRRRLRHLMSKRMAAKNVLIQVHPLVAEWLIKHDVKHMEREFSCSISVEPDERLHVEAFAILDNTALDK</sequence>
<evidence type="ECO:0000256" key="3">
    <source>
        <dbReference type="ARBA" id="ARBA00022722"/>
    </source>
</evidence>
<dbReference type="InterPro" id="IPR004659">
    <property type="entry name" value="RNase_E/G"/>
</dbReference>
<comment type="caution">
    <text evidence="10">The sequence shown here is derived from an EMBL/GenBank/DDBJ whole genome shotgun (WGS) entry which is preliminary data.</text>
</comment>
<feature type="domain" description="RNase E/G thioredoxin-like" evidence="9">
    <location>
        <begin position="247"/>
        <end position="327"/>
    </location>
</feature>